<gene>
    <name evidence="2" type="ORF">CJ301_07720</name>
</gene>
<feature type="domain" description="HTH marR-type" evidence="1">
    <location>
        <begin position="18"/>
        <end position="151"/>
    </location>
</feature>
<dbReference type="InterPro" id="IPR039422">
    <property type="entry name" value="MarR/SlyA-like"/>
</dbReference>
<dbReference type="InterPro" id="IPR000835">
    <property type="entry name" value="HTH_MarR-typ"/>
</dbReference>
<evidence type="ECO:0000259" key="1">
    <source>
        <dbReference type="PROSITE" id="PS50995"/>
    </source>
</evidence>
<dbReference type="PROSITE" id="PS50995">
    <property type="entry name" value="HTH_MARR_2"/>
    <property type="match status" value="1"/>
</dbReference>
<keyword evidence="3" id="KW-1185">Reference proteome</keyword>
<dbReference type="Proteomes" id="UP000221860">
    <property type="component" value="Unassembled WGS sequence"/>
</dbReference>
<evidence type="ECO:0000313" key="3">
    <source>
        <dbReference type="Proteomes" id="UP000221860"/>
    </source>
</evidence>
<sequence>MVEKSASPREDADLFEISSFTPYLLAQAADAQSDVFSRNYRNRYGMLRTEWRVLFHLGRHGEMSAKEISERASIHKTKVSRAVRALEEKRFLSRVTNSEDRRSERLSLRPPGQEAFRHLCRAAQDYESALEQRLGRQDAGKLRDLLKRLSRS</sequence>
<accession>A0A2G1MH51</accession>
<organism evidence="2 3">
    <name type="scientific">Limimaricola cinnabarinus</name>
    <dbReference type="NCBI Taxonomy" id="1125964"/>
    <lineage>
        <taxon>Bacteria</taxon>
        <taxon>Pseudomonadati</taxon>
        <taxon>Pseudomonadota</taxon>
        <taxon>Alphaproteobacteria</taxon>
        <taxon>Rhodobacterales</taxon>
        <taxon>Paracoccaceae</taxon>
        <taxon>Limimaricola</taxon>
    </lineage>
</organism>
<dbReference type="Pfam" id="PF12802">
    <property type="entry name" value="MarR_2"/>
    <property type="match status" value="1"/>
</dbReference>
<comment type="caution">
    <text evidence="2">The sequence shown here is derived from an EMBL/GenBank/DDBJ whole genome shotgun (WGS) entry which is preliminary data.</text>
</comment>
<name>A0A2G1MH51_9RHOB</name>
<dbReference type="InterPro" id="IPR036390">
    <property type="entry name" value="WH_DNA-bd_sf"/>
</dbReference>
<dbReference type="RefSeq" id="WP_099275986.1">
    <property type="nucleotide sequence ID" value="NZ_KZ304955.1"/>
</dbReference>
<dbReference type="InterPro" id="IPR036388">
    <property type="entry name" value="WH-like_DNA-bd_sf"/>
</dbReference>
<protein>
    <submittedName>
        <fullName evidence="2">MarR family transcriptional regulator</fullName>
    </submittedName>
</protein>
<dbReference type="Gene3D" id="1.10.10.10">
    <property type="entry name" value="Winged helix-like DNA-binding domain superfamily/Winged helix DNA-binding domain"/>
    <property type="match status" value="1"/>
</dbReference>
<dbReference type="GO" id="GO:0003700">
    <property type="term" value="F:DNA-binding transcription factor activity"/>
    <property type="evidence" value="ECO:0007669"/>
    <property type="project" value="InterPro"/>
</dbReference>
<evidence type="ECO:0000313" key="2">
    <source>
        <dbReference type="EMBL" id="PHP28085.1"/>
    </source>
</evidence>
<dbReference type="EMBL" id="NQWH01000009">
    <property type="protein sequence ID" value="PHP28085.1"/>
    <property type="molecule type" value="Genomic_DNA"/>
</dbReference>
<dbReference type="SUPFAM" id="SSF46785">
    <property type="entry name" value="Winged helix' DNA-binding domain"/>
    <property type="match status" value="1"/>
</dbReference>
<dbReference type="OrthoDB" id="8906692at2"/>
<proteinExistence type="predicted"/>
<reference evidence="2 3" key="1">
    <citation type="submission" date="2017-08" db="EMBL/GenBank/DDBJ databases">
        <title>Draft Genome Sequence of Loktanella cinnabarina Strain XM1, Isolated from Coastal Surface Water.</title>
        <authorList>
            <person name="Ma R."/>
            <person name="Wang J."/>
            <person name="Wang Q."/>
            <person name="Ma Z."/>
            <person name="Li J."/>
            <person name="Chen L."/>
        </authorList>
    </citation>
    <scope>NUCLEOTIDE SEQUENCE [LARGE SCALE GENOMIC DNA]</scope>
    <source>
        <strain evidence="2 3">XM1</strain>
    </source>
</reference>
<dbReference type="AlphaFoldDB" id="A0A2G1MH51"/>
<dbReference type="PRINTS" id="PR00598">
    <property type="entry name" value="HTHMARR"/>
</dbReference>
<dbReference type="GO" id="GO:0006950">
    <property type="term" value="P:response to stress"/>
    <property type="evidence" value="ECO:0007669"/>
    <property type="project" value="TreeGrafter"/>
</dbReference>
<dbReference type="PANTHER" id="PTHR33164">
    <property type="entry name" value="TRANSCRIPTIONAL REGULATOR, MARR FAMILY"/>
    <property type="match status" value="1"/>
</dbReference>
<dbReference type="PANTHER" id="PTHR33164:SF43">
    <property type="entry name" value="HTH-TYPE TRANSCRIPTIONAL REPRESSOR YETL"/>
    <property type="match status" value="1"/>
</dbReference>
<dbReference type="SMART" id="SM00347">
    <property type="entry name" value="HTH_MARR"/>
    <property type="match status" value="1"/>
</dbReference>